<proteinExistence type="predicted"/>
<dbReference type="GO" id="GO:0000160">
    <property type="term" value="P:phosphorelay signal transduction system"/>
    <property type="evidence" value="ECO:0007669"/>
    <property type="project" value="UniProtKB-KW"/>
</dbReference>
<dbReference type="Gene3D" id="3.40.50.2300">
    <property type="match status" value="1"/>
</dbReference>
<evidence type="ECO:0000259" key="4">
    <source>
        <dbReference type="PROSITE" id="PS50110"/>
    </source>
</evidence>
<dbReference type="AlphaFoldDB" id="A0A1I7NA17"/>
<dbReference type="InterPro" id="IPR001789">
    <property type="entry name" value="Sig_transdc_resp-reg_receiver"/>
</dbReference>
<dbReference type="STRING" id="429728.SAMN05216456_1362"/>
<evidence type="ECO:0000313" key="5">
    <source>
        <dbReference type="EMBL" id="SFV31505.1"/>
    </source>
</evidence>
<dbReference type="PROSITE" id="PS50110">
    <property type="entry name" value="RESPONSE_REGULATORY"/>
    <property type="match status" value="1"/>
</dbReference>
<evidence type="ECO:0000256" key="1">
    <source>
        <dbReference type="ARBA" id="ARBA00022553"/>
    </source>
</evidence>
<name>A0A1I7NA17_9HYPH</name>
<keyword evidence="2" id="KW-0902">Two-component regulatory system</keyword>
<protein>
    <submittedName>
        <fullName evidence="5">Response regulator receiver domain-containing protein</fullName>
    </submittedName>
</protein>
<gene>
    <name evidence="5" type="ORF">SAMN05216456_1362</name>
</gene>
<evidence type="ECO:0000256" key="3">
    <source>
        <dbReference type="PROSITE-ProRule" id="PRU00169"/>
    </source>
</evidence>
<sequence>MLAIDILIAEDEPSILESLDFILRRAGWSIGSVTDGEAALESVRRLKPRMLVLDVMLPKRSGFDVLKHLRAEQETKQLPVLILTAKGQQQDRRIAEELGANCFVTKPYSNAEVVCAVRQLLGENAGPA</sequence>
<dbReference type="SUPFAM" id="SSF52172">
    <property type="entry name" value="CheY-like"/>
    <property type="match status" value="1"/>
</dbReference>
<accession>A0A1I7NA17</accession>
<evidence type="ECO:0000313" key="6">
    <source>
        <dbReference type="Proteomes" id="UP000199074"/>
    </source>
</evidence>
<dbReference type="PANTHER" id="PTHR44591:SF14">
    <property type="entry name" value="PROTEIN PILG"/>
    <property type="match status" value="1"/>
</dbReference>
<evidence type="ECO:0000256" key="2">
    <source>
        <dbReference type="ARBA" id="ARBA00023012"/>
    </source>
</evidence>
<dbReference type="SMART" id="SM00448">
    <property type="entry name" value="REC"/>
    <property type="match status" value="1"/>
</dbReference>
<organism evidence="5 6">
    <name type="scientific">Devosia crocina</name>
    <dbReference type="NCBI Taxonomy" id="429728"/>
    <lineage>
        <taxon>Bacteria</taxon>
        <taxon>Pseudomonadati</taxon>
        <taxon>Pseudomonadota</taxon>
        <taxon>Alphaproteobacteria</taxon>
        <taxon>Hyphomicrobiales</taxon>
        <taxon>Devosiaceae</taxon>
        <taxon>Devosia</taxon>
    </lineage>
</organism>
<feature type="domain" description="Response regulatory" evidence="4">
    <location>
        <begin position="5"/>
        <end position="121"/>
    </location>
</feature>
<dbReference type="Pfam" id="PF00072">
    <property type="entry name" value="Response_reg"/>
    <property type="match status" value="1"/>
</dbReference>
<feature type="modified residue" description="4-aspartylphosphate" evidence="3">
    <location>
        <position position="54"/>
    </location>
</feature>
<reference evidence="5 6" key="1">
    <citation type="submission" date="2016-10" db="EMBL/GenBank/DDBJ databases">
        <authorList>
            <person name="de Groot N.N."/>
        </authorList>
    </citation>
    <scope>NUCLEOTIDE SEQUENCE [LARGE SCALE GENOMIC DNA]</scope>
    <source>
        <strain evidence="5 6">IPL20</strain>
    </source>
</reference>
<keyword evidence="1 3" id="KW-0597">Phosphoprotein</keyword>
<dbReference type="EMBL" id="FPCK01000001">
    <property type="protein sequence ID" value="SFV31505.1"/>
    <property type="molecule type" value="Genomic_DNA"/>
</dbReference>
<dbReference type="InterPro" id="IPR011006">
    <property type="entry name" value="CheY-like_superfamily"/>
</dbReference>
<dbReference type="Proteomes" id="UP000199074">
    <property type="component" value="Unassembled WGS sequence"/>
</dbReference>
<keyword evidence="6" id="KW-1185">Reference proteome</keyword>
<dbReference type="PANTHER" id="PTHR44591">
    <property type="entry name" value="STRESS RESPONSE REGULATOR PROTEIN 1"/>
    <property type="match status" value="1"/>
</dbReference>
<dbReference type="InterPro" id="IPR050595">
    <property type="entry name" value="Bact_response_regulator"/>
</dbReference>